<reference evidence="6" key="2">
    <citation type="submission" date="2023-05" db="EMBL/GenBank/DDBJ databases">
        <authorList>
            <person name="Schelkunov M.I."/>
        </authorList>
    </citation>
    <scope>NUCLEOTIDE SEQUENCE</scope>
    <source>
        <strain evidence="6">Hsosn_3</strain>
        <tissue evidence="6">Leaf</tissue>
    </source>
</reference>
<accession>A0AAD8HZB6</accession>
<dbReference type="InterPro" id="IPR000858">
    <property type="entry name" value="S_locus_glycoprot_dom"/>
</dbReference>
<reference evidence="6" key="1">
    <citation type="submission" date="2023-02" db="EMBL/GenBank/DDBJ databases">
        <title>Genome of toxic invasive species Heracleum sosnowskyi carries increased number of genes despite the absence of recent whole-genome duplications.</title>
        <authorList>
            <person name="Schelkunov M."/>
            <person name="Shtratnikova V."/>
            <person name="Makarenko M."/>
            <person name="Klepikova A."/>
            <person name="Omelchenko D."/>
            <person name="Novikova G."/>
            <person name="Obukhova E."/>
            <person name="Bogdanov V."/>
            <person name="Penin A."/>
            <person name="Logacheva M."/>
        </authorList>
    </citation>
    <scope>NUCLEOTIDE SEQUENCE</scope>
    <source>
        <strain evidence="6">Hsosn_3</strain>
        <tissue evidence="6">Leaf</tissue>
    </source>
</reference>
<evidence type="ECO:0000313" key="7">
    <source>
        <dbReference type="Proteomes" id="UP001237642"/>
    </source>
</evidence>
<dbReference type="GO" id="GO:0016301">
    <property type="term" value="F:kinase activity"/>
    <property type="evidence" value="ECO:0007669"/>
    <property type="project" value="UniProtKB-KW"/>
</dbReference>
<evidence type="ECO:0000256" key="3">
    <source>
        <dbReference type="ARBA" id="ARBA00023180"/>
    </source>
</evidence>
<sequence length="326" mass="36503">MEATTILLFCFTLFFILITSAAVLDTLSATENRTIVDGDVIESVGGVFQMGFFSPGISNYRYLGIWYKKTGPVTVLWAANRENPLTDLSGVLKIDNRGALLLMNARNTIIWSTKPGQVKNPVAQLLESGNLVVRDENNTNSDGYLWQSFDHPGDALLPGMKLGWDLVKGHERKLTSWRSDNDPSPGKYSLSISLDGYPQLVLQSGSVLKYRLGSWDGMPFNSMSTSTQSKDLTDKFVMNQNEKYYNYGVWNRFIIMRMLLTPSGSLQVLMWIDEEKNWEIYFTAHDDACNSYALCGAYGSCDSRGCQCLKGFVPKFSKSWRAGDTS</sequence>
<evidence type="ECO:0000256" key="1">
    <source>
        <dbReference type="ARBA" id="ARBA00022729"/>
    </source>
</evidence>
<dbReference type="AlphaFoldDB" id="A0AAD8HZB6"/>
<protein>
    <submittedName>
        <fullName evidence="6">G-type lectin S-receptor-like serine/threonine-protein kinase</fullName>
    </submittedName>
</protein>
<organism evidence="6 7">
    <name type="scientific">Heracleum sosnowskyi</name>
    <dbReference type="NCBI Taxonomy" id="360622"/>
    <lineage>
        <taxon>Eukaryota</taxon>
        <taxon>Viridiplantae</taxon>
        <taxon>Streptophyta</taxon>
        <taxon>Embryophyta</taxon>
        <taxon>Tracheophyta</taxon>
        <taxon>Spermatophyta</taxon>
        <taxon>Magnoliopsida</taxon>
        <taxon>eudicotyledons</taxon>
        <taxon>Gunneridae</taxon>
        <taxon>Pentapetalae</taxon>
        <taxon>asterids</taxon>
        <taxon>campanulids</taxon>
        <taxon>Apiales</taxon>
        <taxon>Apiaceae</taxon>
        <taxon>Apioideae</taxon>
        <taxon>apioid superclade</taxon>
        <taxon>Tordylieae</taxon>
        <taxon>Tordyliinae</taxon>
        <taxon>Heracleum</taxon>
    </lineage>
</organism>
<dbReference type="PROSITE" id="PS50927">
    <property type="entry name" value="BULB_LECTIN"/>
    <property type="match status" value="1"/>
</dbReference>
<dbReference type="Pfam" id="PF00954">
    <property type="entry name" value="S_locus_glycop"/>
    <property type="match status" value="1"/>
</dbReference>
<evidence type="ECO:0000313" key="6">
    <source>
        <dbReference type="EMBL" id="KAK1375521.1"/>
    </source>
</evidence>
<keyword evidence="7" id="KW-1185">Reference proteome</keyword>
<keyword evidence="6" id="KW-0418">Kinase</keyword>
<evidence type="ECO:0000256" key="4">
    <source>
        <dbReference type="SAM" id="SignalP"/>
    </source>
</evidence>
<dbReference type="GO" id="GO:0048544">
    <property type="term" value="P:recognition of pollen"/>
    <property type="evidence" value="ECO:0007669"/>
    <property type="project" value="InterPro"/>
</dbReference>
<dbReference type="Pfam" id="PF01453">
    <property type="entry name" value="B_lectin"/>
    <property type="match status" value="1"/>
</dbReference>
<dbReference type="SMART" id="SM00108">
    <property type="entry name" value="B_lectin"/>
    <property type="match status" value="1"/>
</dbReference>
<dbReference type="SUPFAM" id="SSF51110">
    <property type="entry name" value="alpha-D-mannose-specific plant lectins"/>
    <property type="match status" value="1"/>
</dbReference>
<keyword evidence="6" id="KW-0808">Transferase</keyword>
<feature type="chain" id="PRO_5042217146" evidence="4">
    <location>
        <begin position="22"/>
        <end position="326"/>
    </location>
</feature>
<dbReference type="FunFam" id="2.90.10.10:FF:000001">
    <property type="entry name" value="G-type lectin S-receptor-like serine/threonine-protein kinase"/>
    <property type="match status" value="1"/>
</dbReference>
<evidence type="ECO:0000259" key="5">
    <source>
        <dbReference type="PROSITE" id="PS50927"/>
    </source>
</evidence>
<feature type="domain" description="Bulb-type lectin" evidence="5">
    <location>
        <begin position="26"/>
        <end position="146"/>
    </location>
</feature>
<dbReference type="PANTHER" id="PTHR32444:SF235">
    <property type="entry name" value="OS01G0783900 PROTEIN"/>
    <property type="match status" value="1"/>
</dbReference>
<keyword evidence="3" id="KW-0325">Glycoprotein</keyword>
<name>A0AAD8HZB6_9APIA</name>
<comment type="caution">
    <text evidence="6">The sequence shown here is derived from an EMBL/GenBank/DDBJ whole genome shotgun (WGS) entry which is preliminary data.</text>
</comment>
<dbReference type="InterPro" id="IPR001480">
    <property type="entry name" value="Bulb-type_lectin_dom"/>
</dbReference>
<dbReference type="Gene3D" id="2.90.10.10">
    <property type="entry name" value="Bulb-type lectin domain"/>
    <property type="match status" value="1"/>
</dbReference>
<evidence type="ECO:0000256" key="2">
    <source>
        <dbReference type="ARBA" id="ARBA00023157"/>
    </source>
</evidence>
<dbReference type="CDD" id="cd00028">
    <property type="entry name" value="B_lectin"/>
    <property type="match status" value="1"/>
</dbReference>
<dbReference type="EMBL" id="JAUIZM010000007">
    <property type="protein sequence ID" value="KAK1375521.1"/>
    <property type="molecule type" value="Genomic_DNA"/>
</dbReference>
<feature type="signal peptide" evidence="4">
    <location>
        <begin position="1"/>
        <end position="21"/>
    </location>
</feature>
<keyword evidence="1 4" id="KW-0732">Signal</keyword>
<keyword evidence="2" id="KW-1015">Disulfide bond</keyword>
<dbReference type="Proteomes" id="UP001237642">
    <property type="component" value="Unassembled WGS sequence"/>
</dbReference>
<dbReference type="InterPro" id="IPR036426">
    <property type="entry name" value="Bulb-type_lectin_dom_sf"/>
</dbReference>
<dbReference type="PANTHER" id="PTHR32444">
    <property type="entry name" value="BULB-TYPE LECTIN DOMAIN-CONTAINING PROTEIN"/>
    <property type="match status" value="1"/>
</dbReference>
<gene>
    <name evidence="6" type="ORF">POM88_031714</name>
</gene>
<proteinExistence type="predicted"/>